<dbReference type="SUPFAM" id="SSF56300">
    <property type="entry name" value="Metallo-dependent phosphatases"/>
    <property type="match status" value="1"/>
</dbReference>
<dbReference type="STRING" id="46914.JP75_21890"/>
<evidence type="ECO:0000256" key="2">
    <source>
        <dbReference type="ARBA" id="ARBA00022801"/>
    </source>
</evidence>
<protein>
    <recommendedName>
        <fullName evidence="3">Calcineurin-like phosphoesterase domain-containing protein</fullName>
    </recommendedName>
</protein>
<keyword evidence="5" id="KW-1185">Reference proteome</keyword>
<keyword evidence="2" id="KW-0378">Hydrolase</keyword>
<evidence type="ECO:0000313" key="4">
    <source>
        <dbReference type="EMBL" id="KFL29231.1"/>
    </source>
</evidence>
<dbReference type="AlphaFoldDB" id="A0A087LX78"/>
<name>A0A087LX78_9HYPH</name>
<keyword evidence="1" id="KW-0479">Metal-binding</keyword>
<dbReference type="InterPro" id="IPR051158">
    <property type="entry name" value="Metallophosphoesterase_sf"/>
</dbReference>
<evidence type="ECO:0000256" key="1">
    <source>
        <dbReference type="ARBA" id="ARBA00022723"/>
    </source>
</evidence>
<dbReference type="GO" id="GO:0046872">
    <property type="term" value="F:metal ion binding"/>
    <property type="evidence" value="ECO:0007669"/>
    <property type="project" value="UniProtKB-KW"/>
</dbReference>
<dbReference type="Proteomes" id="UP000028981">
    <property type="component" value="Unassembled WGS sequence"/>
</dbReference>
<gene>
    <name evidence="4" type="ORF">JP75_21890</name>
</gene>
<dbReference type="PANTHER" id="PTHR31302:SF31">
    <property type="entry name" value="PHOSPHODIESTERASE YAEI"/>
    <property type="match status" value="1"/>
</dbReference>
<proteinExistence type="predicted"/>
<dbReference type="PANTHER" id="PTHR31302">
    <property type="entry name" value="TRANSMEMBRANE PROTEIN WITH METALLOPHOSPHOESTERASE DOMAIN-RELATED"/>
    <property type="match status" value="1"/>
</dbReference>
<dbReference type="Pfam" id="PF00149">
    <property type="entry name" value="Metallophos"/>
    <property type="match status" value="1"/>
</dbReference>
<dbReference type="GO" id="GO:0016020">
    <property type="term" value="C:membrane"/>
    <property type="evidence" value="ECO:0007669"/>
    <property type="project" value="GOC"/>
</dbReference>
<dbReference type="InterPro" id="IPR004843">
    <property type="entry name" value="Calcineurin-like_PHP"/>
</dbReference>
<feature type="domain" description="Calcineurin-like phosphoesterase" evidence="3">
    <location>
        <begin position="43"/>
        <end position="224"/>
    </location>
</feature>
<accession>A0A087LX78</accession>
<reference evidence="4 5" key="1">
    <citation type="submission" date="2014-08" db="EMBL/GenBank/DDBJ databases">
        <authorList>
            <person name="Hassan Y.I."/>
            <person name="Lepp D."/>
            <person name="Zhou T."/>
        </authorList>
    </citation>
    <scope>NUCLEOTIDE SEQUENCE [LARGE SCALE GENOMIC DNA]</scope>
    <source>
        <strain evidence="4 5">IFO13584</strain>
    </source>
</reference>
<evidence type="ECO:0000313" key="5">
    <source>
        <dbReference type="Proteomes" id="UP000028981"/>
    </source>
</evidence>
<sequence length="286" mass="31617">MSMAPLLQRLFSLFGAHSWIGGDDIIVRRYAPRPPNWPQDLKLRIAMLSDFHFSEPWIGLQALDGIVEKTNALEPDIILLVGDFDDGPHFSRPVPRDDWARGLARLKASLGVHAVLGNHDYPRLIEKRHRFLTEPGAKAALEKVGIPVHINDAIPLIWNGKNFWLAGLGDQCTEFEDGTPLADLDGTLGKVTDDGPIILMAHEPDIFPKVPNRVALTLSGHVHRGQIRFFGFAPVVPSRYGRRYLHGHIVENTRHLIVGAGLGHSGLPLRFDAAPEILLIELGGQA</sequence>
<organism evidence="4 5">
    <name type="scientific">Devosia riboflavina</name>
    <dbReference type="NCBI Taxonomy" id="46914"/>
    <lineage>
        <taxon>Bacteria</taxon>
        <taxon>Pseudomonadati</taxon>
        <taxon>Pseudomonadota</taxon>
        <taxon>Alphaproteobacteria</taxon>
        <taxon>Hyphomicrobiales</taxon>
        <taxon>Devosiaceae</taxon>
        <taxon>Devosia</taxon>
    </lineage>
</organism>
<dbReference type="Gene3D" id="3.60.21.10">
    <property type="match status" value="1"/>
</dbReference>
<dbReference type="InterPro" id="IPR029052">
    <property type="entry name" value="Metallo-depent_PP-like"/>
</dbReference>
<evidence type="ECO:0000259" key="3">
    <source>
        <dbReference type="Pfam" id="PF00149"/>
    </source>
</evidence>
<comment type="caution">
    <text evidence="4">The sequence shown here is derived from an EMBL/GenBank/DDBJ whole genome shotgun (WGS) entry which is preliminary data.</text>
</comment>
<dbReference type="GO" id="GO:0009245">
    <property type="term" value="P:lipid A biosynthetic process"/>
    <property type="evidence" value="ECO:0007669"/>
    <property type="project" value="TreeGrafter"/>
</dbReference>
<dbReference type="GO" id="GO:0008758">
    <property type="term" value="F:UDP-2,3-diacylglucosamine hydrolase activity"/>
    <property type="evidence" value="ECO:0007669"/>
    <property type="project" value="TreeGrafter"/>
</dbReference>
<dbReference type="EMBL" id="JQGC01000028">
    <property type="protein sequence ID" value="KFL29231.1"/>
    <property type="molecule type" value="Genomic_DNA"/>
</dbReference>